<reference evidence="5 6" key="1">
    <citation type="submission" date="2018-03" db="EMBL/GenBank/DDBJ databases">
        <title>Cross-interface Injection: A General Nanoliter Liquid Handling Method Applied to Single Cells Genome Amplification Automated Nanoliter Liquid Handling Applied to Single Cell Multiple Displacement Amplification.</title>
        <authorList>
            <person name="Yun J."/>
            <person name="Xu P."/>
            <person name="Xu J."/>
            <person name="Dai X."/>
            <person name="Wang Y."/>
            <person name="Zheng X."/>
            <person name="Cao C."/>
            <person name="Yi Q."/>
            <person name="Zhu Y."/>
            <person name="Wang L."/>
            <person name="Dong Z."/>
            <person name="Huang Y."/>
            <person name="Huang L."/>
            <person name="Du W."/>
        </authorList>
    </citation>
    <scope>NUCLEOTIDE SEQUENCE [LARGE SCALE GENOMIC DNA]</scope>
    <source>
        <strain evidence="5 6">A9-4</strain>
    </source>
</reference>
<dbReference type="InterPro" id="IPR050491">
    <property type="entry name" value="AmpC-like"/>
</dbReference>
<evidence type="ECO:0000256" key="1">
    <source>
        <dbReference type="ARBA" id="ARBA00004370"/>
    </source>
</evidence>
<sequence>MNMINKLVLKVLAIVVFCQPVMSAAEPTSQEQQYREQLEELAQAYQSVYGFSGSIKVVKGGQSLAESSYGLADRSFNIDNAIDYRFSINSISKTFTAAAVMQLVESGEISLDQSVGAYLPELNADWKDEVTVHHLLTHSSGLPRESGIQWYDEFTLEQQVVNLINKQTLLFAPGTRYEYSNSGITLLGRIIETVSGQSFSNYINNQIIKPLELTNTGVYEGRKLVKKQAVPYRITTNGVASAQRAKHLGQNAGGGMYSTVNDLYQFVVALENNRLFSAETTQLMFKPQIQIDGGDAASYGWTLKPFGDKTLVFASGSGYGTKSVMVRESTSGDFIAVTSNWGNTPILQLMAGLFLIINDLDYDLPDQKALAQPNDYVEFLGTYRFDPTLLKKHLMTDSDSMTLQEIDGRLFLNDELLADKENGFLGLTYTDEVMIKVDDTSMTININGNQVIGKRQD</sequence>
<dbReference type="GO" id="GO:0016020">
    <property type="term" value="C:membrane"/>
    <property type="evidence" value="ECO:0007669"/>
    <property type="project" value="UniProtKB-SubCell"/>
</dbReference>
<feature type="signal peptide" evidence="3">
    <location>
        <begin position="1"/>
        <end position="24"/>
    </location>
</feature>
<dbReference type="Gene3D" id="3.40.710.10">
    <property type="entry name" value="DD-peptidase/beta-lactamase superfamily"/>
    <property type="match status" value="1"/>
</dbReference>
<dbReference type="InterPro" id="IPR001466">
    <property type="entry name" value="Beta-lactam-related"/>
</dbReference>
<dbReference type="PANTHER" id="PTHR46825">
    <property type="entry name" value="D-ALANYL-D-ALANINE-CARBOXYPEPTIDASE/ENDOPEPTIDASE AMPH"/>
    <property type="match status" value="1"/>
</dbReference>
<organism evidence="5 6">
    <name type="scientific">Pseudidiomarina aestuarii</name>
    <dbReference type="NCBI Taxonomy" id="624146"/>
    <lineage>
        <taxon>Bacteria</taxon>
        <taxon>Pseudomonadati</taxon>
        <taxon>Pseudomonadota</taxon>
        <taxon>Gammaproteobacteria</taxon>
        <taxon>Alteromonadales</taxon>
        <taxon>Idiomarinaceae</taxon>
        <taxon>Pseudidiomarina</taxon>
    </lineage>
</organism>
<gene>
    <name evidence="5" type="ORF">C9928_05400</name>
</gene>
<dbReference type="SUPFAM" id="SSF56601">
    <property type="entry name" value="beta-lactamase/transpeptidase-like"/>
    <property type="match status" value="1"/>
</dbReference>
<keyword evidence="3" id="KW-0732">Signal</keyword>
<keyword evidence="2" id="KW-0472">Membrane</keyword>
<dbReference type="AlphaFoldDB" id="A0A6N4DHH2"/>
<dbReference type="Pfam" id="PF00144">
    <property type="entry name" value="Beta-lactamase"/>
    <property type="match status" value="1"/>
</dbReference>
<dbReference type="InterPro" id="IPR012338">
    <property type="entry name" value="Beta-lactam/transpept-like"/>
</dbReference>
<evidence type="ECO:0000313" key="5">
    <source>
        <dbReference type="EMBL" id="PTB88837.1"/>
    </source>
</evidence>
<name>A0A6N4DHH2_9GAMM</name>
<evidence type="ECO:0000259" key="4">
    <source>
        <dbReference type="Pfam" id="PF00144"/>
    </source>
</evidence>
<evidence type="ECO:0000256" key="2">
    <source>
        <dbReference type="ARBA" id="ARBA00023136"/>
    </source>
</evidence>
<protein>
    <recommendedName>
        <fullName evidence="4">Beta-lactamase-related domain-containing protein</fullName>
    </recommendedName>
</protein>
<comment type="subcellular location">
    <subcellularLocation>
        <location evidence="1">Membrane</location>
    </subcellularLocation>
</comment>
<feature type="domain" description="Beta-lactamase-related" evidence="4">
    <location>
        <begin position="53"/>
        <end position="340"/>
    </location>
</feature>
<proteinExistence type="predicted"/>
<feature type="chain" id="PRO_5026907486" description="Beta-lactamase-related domain-containing protein" evidence="3">
    <location>
        <begin position="25"/>
        <end position="457"/>
    </location>
</feature>
<dbReference type="Proteomes" id="UP000241514">
    <property type="component" value="Unassembled WGS sequence"/>
</dbReference>
<evidence type="ECO:0000313" key="6">
    <source>
        <dbReference type="Proteomes" id="UP000241514"/>
    </source>
</evidence>
<accession>A0A6N4DHH2</accession>
<dbReference type="EMBL" id="PYVG01000031">
    <property type="protein sequence ID" value="PTB88837.1"/>
    <property type="molecule type" value="Genomic_DNA"/>
</dbReference>
<evidence type="ECO:0000256" key="3">
    <source>
        <dbReference type="SAM" id="SignalP"/>
    </source>
</evidence>
<comment type="caution">
    <text evidence="5">The sequence shown here is derived from an EMBL/GenBank/DDBJ whole genome shotgun (WGS) entry which is preliminary data.</text>
</comment>
<dbReference type="PANTHER" id="PTHR46825:SF11">
    <property type="entry name" value="PENICILLIN-BINDING PROTEIN 4"/>
    <property type="match status" value="1"/>
</dbReference>